<keyword evidence="4 6" id="KW-1133">Transmembrane helix</keyword>
<evidence type="ECO:0000256" key="4">
    <source>
        <dbReference type="ARBA" id="ARBA00022989"/>
    </source>
</evidence>
<accession>A0AAQ3S5P9</accession>
<keyword evidence="3 6" id="KW-0812">Transmembrane</keyword>
<organism evidence="9 10">
    <name type="scientific">Vigna mungo</name>
    <name type="common">Black gram</name>
    <name type="synonym">Phaseolus mungo</name>
    <dbReference type="NCBI Taxonomy" id="3915"/>
    <lineage>
        <taxon>Eukaryota</taxon>
        <taxon>Viridiplantae</taxon>
        <taxon>Streptophyta</taxon>
        <taxon>Embryophyta</taxon>
        <taxon>Tracheophyta</taxon>
        <taxon>Spermatophyta</taxon>
        <taxon>Magnoliopsida</taxon>
        <taxon>eudicotyledons</taxon>
        <taxon>Gunneridae</taxon>
        <taxon>Pentapetalae</taxon>
        <taxon>rosids</taxon>
        <taxon>fabids</taxon>
        <taxon>Fabales</taxon>
        <taxon>Fabaceae</taxon>
        <taxon>Papilionoideae</taxon>
        <taxon>50 kb inversion clade</taxon>
        <taxon>NPAAA clade</taxon>
        <taxon>indigoferoid/millettioid clade</taxon>
        <taxon>Phaseoleae</taxon>
        <taxon>Vigna</taxon>
    </lineage>
</organism>
<dbReference type="InterPro" id="IPR050307">
    <property type="entry name" value="Sterol_Desaturase_Related"/>
</dbReference>
<name>A0AAQ3S5P9_VIGMU</name>
<feature type="domain" description="Very-long-chain aldehyde decarbonylase CER1-like C-terminal" evidence="8">
    <location>
        <begin position="474"/>
        <end position="631"/>
    </location>
</feature>
<feature type="transmembrane region" description="Helical" evidence="6">
    <location>
        <begin position="348"/>
        <end position="366"/>
    </location>
</feature>
<dbReference type="Pfam" id="PF04116">
    <property type="entry name" value="FA_hydroxylase"/>
    <property type="match status" value="1"/>
</dbReference>
<dbReference type="InterPro" id="IPR021940">
    <property type="entry name" value="CER1-like_C"/>
</dbReference>
<dbReference type="GO" id="GO:0016491">
    <property type="term" value="F:oxidoreductase activity"/>
    <property type="evidence" value="ECO:0007669"/>
    <property type="project" value="InterPro"/>
</dbReference>
<dbReference type="GO" id="GO:0005506">
    <property type="term" value="F:iron ion binding"/>
    <property type="evidence" value="ECO:0007669"/>
    <property type="project" value="InterPro"/>
</dbReference>
<evidence type="ECO:0000313" key="10">
    <source>
        <dbReference type="Proteomes" id="UP001374535"/>
    </source>
</evidence>
<evidence type="ECO:0000256" key="5">
    <source>
        <dbReference type="ARBA" id="ARBA00023136"/>
    </source>
</evidence>
<dbReference type="AlphaFoldDB" id="A0AAQ3S5P9"/>
<evidence type="ECO:0000259" key="8">
    <source>
        <dbReference type="Pfam" id="PF12076"/>
    </source>
</evidence>
<dbReference type="EMBL" id="CP144698">
    <property type="protein sequence ID" value="WVZ16681.1"/>
    <property type="molecule type" value="Genomic_DNA"/>
</dbReference>
<gene>
    <name evidence="9" type="ORF">V8G54_009663</name>
</gene>
<evidence type="ECO:0000256" key="1">
    <source>
        <dbReference type="ARBA" id="ARBA00004141"/>
    </source>
</evidence>
<dbReference type="Proteomes" id="UP001374535">
    <property type="component" value="Chromosome 3"/>
</dbReference>
<protein>
    <submittedName>
        <fullName evidence="9">Uncharacterized protein</fullName>
    </submittedName>
</protein>
<evidence type="ECO:0000256" key="2">
    <source>
        <dbReference type="ARBA" id="ARBA00009324"/>
    </source>
</evidence>
<proteinExistence type="inferred from homology"/>
<feature type="transmembrane region" description="Helical" evidence="6">
    <location>
        <begin position="208"/>
        <end position="233"/>
    </location>
</feature>
<dbReference type="GO" id="GO:0016020">
    <property type="term" value="C:membrane"/>
    <property type="evidence" value="ECO:0007669"/>
    <property type="project" value="UniProtKB-SubCell"/>
</dbReference>
<reference evidence="9 10" key="1">
    <citation type="journal article" date="2023" name="Life. Sci Alliance">
        <title>Evolutionary insights into 3D genome organization and epigenetic landscape of Vigna mungo.</title>
        <authorList>
            <person name="Junaid A."/>
            <person name="Singh B."/>
            <person name="Bhatia S."/>
        </authorList>
    </citation>
    <scope>NUCLEOTIDE SEQUENCE [LARGE SCALE GENOMIC DNA]</scope>
    <source>
        <strain evidence="9">Urdbean</strain>
    </source>
</reference>
<keyword evidence="5 6" id="KW-0472">Membrane</keyword>
<feature type="transmembrane region" description="Helical" evidence="6">
    <location>
        <begin position="164"/>
        <end position="188"/>
    </location>
</feature>
<feature type="domain" description="Fatty acid hydroxylase" evidence="7">
    <location>
        <begin position="195"/>
        <end position="295"/>
    </location>
</feature>
<dbReference type="PANTHER" id="PTHR11863">
    <property type="entry name" value="STEROL DESATURASE"/>
    <property type="match status" value="1"/>
</dbReference>
<dbReference type="GO" id="GO:0008610">
    <property type="term" value="P:lipid biosynthetic process"/>
    <property type="evidence" value="ECO:0007669"/>
    <property type="project" value="InterPro"/>
</dbReference>
<evidence type="ECO:0000256" key="3">
    <source>
        <dbReference type="ARBA" id="ARBA00022692"/>
    </source>
</evidence>
<dbReference type="Pfam" id="PF12076">
    <property type="entry name" value="CER1-like_C"/>
    <property type="match status" value="1"/>
</dbReference>
<evidence type="ECO:0000259" key="7">
    <source>
        <dbReference type="Pfam" id="PF04116"/>
    </source>
</evidence>
<evidence type="ECO:0000256" key="6">
    <source>
        <dbReference type="SAM" id="Phobius"/>
    </source>
</evidence>
<comment type="similarity">
    <text evidence="2">Belongs to the sterol desaturase family.</text>
</comment>
<feature type="transmembrane region" description="Helical" evidence="6">
    <location>
        <begin position="135"/>
        <end position="152"/>
    </location>
</feature>
<dbReference type="InterPro" id="IPR006694">
    <property type="entry name" value="Fatty_acid_hydroxylase"/>
</dbReference>
<evidence type="ECO:0000313" key="9">
    <source>
        <dbReference type="EMBL" id="WVZ16681.1"/>
    </source>
</evidence>
<sequence>MPINSNPSTILQFTIWSQQNLILLKHHSFCFMASTPGILSDWPWKPLGTFKYLVLAPFVIRSWYGMLVKDESERDLTAFLILPFLVWRMLHNQIWITLSRHRTAKGNSRILHKGIEFDQVDRETNWDDQILFNGLLYYLGNCTFSGASRLPLWRTDGDQWSFCIIGYTEHFITIFSIPDIILITILPLSRNLLLVAVTHPFAEHVSYFVLFAIPMLTLVFTNTLSMITLFGYVTYIDFMDNMGHCNFEIIPKWLFSIFPPLKYFMYTPSFHSLHHTQFRTNYCLYMPFYDYIYGTIDKNSDELHDSALKREEETPDVVHLTHLTTPKSIYHLRLGFSSLASKPYQPKWYLFFIWPLTAFSMILTWICARTFILEENRLDKLKLQTWVIPKYNFQYSLQSQKLSINRMIEKAILDADKKGVKVLSLGLMNQGEDLNIYGGLYVSKHPKLKVKVVDGSSLAVAVVLNSIPKGTTQVLLRGKLTKVACTLALKLCHQGIKVATMHKDDYMRLKNLFNRSETNLTNLIIEQSCTQKIWLVGDELSEKEQLHAPKGTLFIPYSQFPPKRYRKDCSYYCTPAMLIPSSLENVHSCEDWLPRRVMSAWRIAGIVHSLEGWNEHECNYTMNDIDKDWDVLMETWENMMDWAGWTMFGDYVQYASSSWPLFFEYVNHT</sequence>
<keyword evidence="10" id="KW-1185">Reference proteome</keyword>
<comment type="subcellular location">
    <subcellularLocation>
        <location evidence="1">Membrane</location>
        <topology evidence="1">Multi-pass membrane protein</topology>
    </subcellularLocation>
</comment>